<evidence type="ECO:0000256" key="7">
    <source>
        <dbReference type="SAM" id="MobiDB-lite"/>
    </source>
</evidence>
<evidence type="ECO:0000256" key="3">
    <source>
        <dbReference type="ARBA" id="ARBA00022692"/>
    </source>
</evidence>
<keyword evidence="3 6" id="KW-0812">Transmembrane</keyword>
<dbReference type="PRINTS" id="PR00173">
    <property type="entry name" value="EDTRNSPORT"/>
</dbReference>
<feature type="transmembrane region" description="Helical" evidence="6">
    <location>
        <begin position="246"/>
        <end position="263"/>
    </location>
</feature>
<feature type="transmembrane region" description="Helical" evidence="6">
    <location>
        <begin position="39"/>
        <end position="59"/>
    </location>
</feature>
<dbReference type="PANTHER" id="PTHR11958:SF111">
    <property type="entry name" value="AMINO ACID TRANSPORTER"/>
    <property type="match status" value="1"/>
</dbReference>
<dbReference type="GO" id="GO:0015175">
    <property type="term" value="F:neutral L-amino acid transmembrane transporter activity"/>
    <property type="evidence" value="ECO:0007669"/>
    <property type="project" value="TreeGrafter"/>
</dbReference>
<feature type="transmembrane region" description="Helical" evidence="6">
    <location>
        <begin position="208"/>
        <end position="234"/>
    </location>
</feature>
<reference evidence="8 9" key="1">
    <citation type="submission" date="2018-04" db="EMBL/GenBank/DDBJ databases">
        <title>The genome of golden apple snail Pomacea canaliculata provides insight into stress tolerance and invasive adaptation.</title>
        <authorList>
            <person name="Liu C."/>
            <person name="Liu B."/>
            <person name="Ren Y."/>
            <person name="Zhang Y."/>
            <person name="Wang H."/>
            <person name="Li S."/>
            <person name="Jiang F."/>
            <person name="Yin L."/>
            <person name="Zhang G."/>
            <person name="Qian W."/>
            <person name="Fan W."/>
        </authorList>
    </citation>
    <scope>NUCLEOTIDE SEQUENCE [LARGE SCALE GENOMIC DNA]</scope>
    <source>
        <strain evidence="8">SZHN2017</strain>
        <tissue evidence="8">Muscle</tissue>
    </source>
</reference>
<feature type="transmembrane region" description="Helical" evidence="6">
    <location>
        <begin position="283"/>
        <end position="308"/>
    </location>
</feature>
<dbReference type="Gene3D" id="1.10.3860.10">
    <property type="entry name" value="Sodium:dicarboxylate symporter"/>
    <property type="match status" value="2"/>
</dbReference>
<keyword evidence="4 6" id="KW-1133">Transmembrane helix</keyword>
<comment type="similarity">
    <text evidence="6">Belongs to the dicarboxylate/amino acid:cation symporter (DAACS) (TC 2.A.23) family.</text>
</comment>
<evidence type="ECO:0000256" key="1">
    <source>
        <dbReference type="ARBA" id="ARBA00004141"/>
    </source>
</evidence>
<evidence type="ECO:0000256" key="6">
    <source>
        <dbReference type="RuleBase" id="RU361216"/>
    </source>
</evidence>
<evidence type="ECO:0000313" key="9">
    <source>
        <dbReference type="Proteomes" id="UP000245119"/>
    </source>
</evidence>
<evidence type="ECO:0000256" key="2">
    <source>
        <dbReference type="ARBA" id="ARBA00022448"/>
    </source>
</evidence>
<gene>
    <name evidence="8" type="ORF">C0Q70_21019</name>
</gene>
<dbReference type="OrthoDB" id="5877963at2759"/>
<evidence type="ECO:0000256" key="5">
    <source>
        <dbReference type="ARBA" id="ARBA00023136"/>
    </source>
</evidence>
<keyword evidence="2 6" id="KW-0813">Transport</keyword>
<evidence type="ECO:0000313" key="8">
    <source>
        <dbReference type="EMBL" id="PVD18470.1"/>
    </source>
</evidence>
<dbReference type="PANTHER" id="PTHR11958">
    <property type="entry name" value="SODIUM/DICARBOXYLATE SYMPORTER-RELATED"/>
    <property type="match status" value="1"/>
</dbReference>
<sequence>MDSSNSSSPTKPEVDTKVQDVAPPAGHKRRGARVYLQQNAVLLLTLLGVVIGFAIGFGVRELKPSGDALLWIGMPGELFLRMLYLMIVPLVASSVITGTSSLDPKSNSKLGIVAFVWITGTNLLACILGVILSITIKPGLIFISALMGMAANRLGPRAQVFVDFFAGATEIVLMVMRWFFWTTPLGVASLIAKAIASVDDVAESFSKLGMFVVVVTVGVLIHQLVVLSLLLFALTRRNPLTFHLSILRPYFIGFAATSTAVALPEMIHCCEVKNNIDPRVTRFAVPFSVTLSANGSAVFIVSAAIFIAQYIDVPLSASDVVVITPDSRQRHGLALGTQLQSGNLGDHSGALNIPGQIELLFAVEWYLDRIRSGTNVVSHCYCAAVSYQFVKKDLERRDPNVEKSLELQDSKGQKTNCDLDVKGQANEGYFSDYEDTTQM</sequence>
<keyword evidence="5 6" id="KW-0472">Membrane</keyword>
<feature type="transmembrane region" description="Helical" evidence="6">
    <location>
        <begin position="110"/>
        <end position="132"/>
    </location>
</feature>
<dbReference type="AlphaFoldDB" id="A0A2T7NBB8"/>
<comment type="caution">
    <text evidence="8">The sequence shown here is derived from an EMBL/GenBank/DDBJ whole genome shotgun (WGS) entry which is preliminary data.</text>
</comment>
<dbReference type="InterPro" id="IPR050746">
    <property type="entry name" value="DAACS"/>
</dbReference>
<feature type="compositionally biased region" description="Polar residues" evidence="7">
    <location>
        <begin position="1"/>
        <end position="10"/>
    </location>
</feature>
<dbReference type="InterPro" id="IPR001991">
    <property type="entry name" value="Na-dicarboxylate_symporter"/>
</dbReference>
<organism evidence="8 9">
    <name type="scientific">Pomacea canaliculata</name>
    <name type="common">Golden apple snail</name>
    <dbReference type="NCBI Taxonomy" id="400727"/>
    <lineage>
        <taxon>Eukaryota</taxon>
        <taxon>Metazoa</taxon>
        <taxon>Spiralia</taxon>
        <taxon>Lophotrochozoa</taxon>
        <taxon>Mollusca</taxon>
        <taxon>Gastropoda</taxon>
        <taxon>Caenogastropoda</taxon>
        <taxon>Architaenioglossa</taxon>
        <taxon>Ampullarioidea</taxon>
        <taxon>Ampullariidae</taxon>
        <taxon>Pomacea</taxon>
    </lineage>
</organism>
<keyword evidence="6" id="KW-0769">Symport</keyword>
<comment type="subcellular location">
    <subcellularLocation>
        <location evidence="1 6">Membrane</location>
        <topology evidence="1 6">Multi-pass membrane protein</topology>
    </subcellularLocation>
</comment>
<dbReference type="EMBL" id="PZQS01000014">
    <property type="protein sequence ID" value="PVD18470.1"/>
    <property type="molecule type" value="Genomic_DNA"/>
</dbReference>
<feature type="transmembrane region" description="Helical" evidence="6">
    <location>
        <begin position="79"/>
        <end position="98"/>
    </location>
</feature>
<feature type="region of interest" description="Disordered" evidence="7">
    <location>
        <begin position="1"/>
        <end position="25"/>
    </location>
</feature>
<protein>
    <recommendedName>
        <fullName evidence="6">Amino acid transporter</fullName>
    </recommendedName>
</protein>
<dbReference type="Pfam" id="PF00375">
    <property type="entry name" value="SDF"/>
    <property type="match status" value="2"/>
</dbReference>
<evidence type="ECO:0000256" key="4">
    <source>
        <dbReference type="ARBA" id="ARBA00022989"/>
    </source>
</evidence>
<dbReference type="Proteomes" id="UP000245119">
    <property type="component" value="Linkage Group LG14"/>
</dbReference>
<dbReference type="GO" id="GO:0015501">
    <property type="term" value="F:glutamate:sodium symporter activity"/>
    <property type="evidence" value="ECO:0007669"/>
    <property type="project" value="TreeGrafter"/>
</dbReference>
<dbReference type="InterPro" id="IPR036458">
    <property type="entry name" value="Na:dicarbo_symporter_sf"/>
</dbReference>
<accession>A0A2T7NBB8</accession>
<dbReference type="GO" id="GO:0005886">
    <property type="term" value="C:plasma membrane"/>
    <property type="evidence" value="ECO:0007669"/>
    <property type="project" value="TreeGrafter"/>
</dbReference>
<dbReference type="GO" id="GO:0005313">
    <property type="term" value="F:L-glutamate transmembrane transporter activity"/>
    <property type="evidence" value="ECO:0007669"/>
    <property type="project" value="TreeGrafter"/>
</dbReference>
<dbReference type="SUPFAM" id="SSF118215">
    <property type="entry name" value="Proton glutamate symport protein"/>
    <property type="match status" value="1"/>
</dbReference>
<name>A0A2T7NBB8_POMCA</name>
<proteinExistence type="inferred from homology"/>
<keyword evidence="9" id="KW-1185">Reference proteome</keyword>
<feature type="transmembrane region" description="Helical" evidence="6">
    <location>
        <begin position="138"/>
        <end position="154"/>
    </location>
</feature>